<name>A0ABW5YGQ3_9SPHI</name>
<dbReference type="RefSeq" id="WP_377189285.1">
    <property type="nucleotide sequence ID" value="NZ_JBHUPD010000004.1"/>
</dbReference>
<feature type="chain" id="PRO_5046676676" description="DUF4369 domain-containing protein" evidence="1">
    <location>
        <begin position="20"/>
        <end position="341"/>
    </location>
</feature>
<accession>A0ABW5YGQ3</accession>
<reference evidence="3" key="1">
    <citation type="journal article" date="2019" name="Int. J. Syst. Evol. Microbiol.">
        <title>The Global Catalogue of Microorganisms (GCM) 10K type strain sequencing project: providing services to taxonomists for standard genome sequencing and annotation.</title>
        <authorList>
            <consortium name="The Broad Institute Genomics Platform"/>
            <consortium name="The Broad Institute Genome Sequencing Center for Infectious Disease"/>
            <person name="Wu L."/>
            <person name="Ma J."/>
        </authorList>
    </citation>
    <scope>NUCLEOTIDE SEQUENCE [LARGE SCALE GENOMIC DNA]</scope>
    <source>
        <strain evidence="3">KCTC 22437</strain>
    </source>
</reference>
<dbReference type="Proteomes" id="UP001597557">
    <property type="component" value="Unassembled WGS sequence"/>
</dbReference>
<keyword evidence="3" id="KW-1185">Reference proteome</keyword>
<evidence type="ECO:0000313" key="2">
    <source>
        <dbReference type="EMBL" id="MFD2874497.1"/>
    </source>
</evidence>
<organism evidence="2 3">
    <name type="scientific">Mucilaginibacter ximonensis</name>
    <dbReference type="NCBI Taxonomy" id="538021"/>
    <lineage>
        <taxon>Bacteria</taxon>
        <taxon>Pseudomonadati</taxon>
        <taxon>Bacteroidota</taxon>
        <taxon>Sphingobacteriia</taxon>
        <taxon>Sphingobacteriales</taxon>
        <taxon>Sphingobacteriaceae</taxon>
        <taxon>Mucilaginibacter</taxon>
    </lineage>
</organism>
<evidence type="ECO:0000256" key="1">
    <source>
        <dbReference type="SAM" id="SignalP"/>
    </source>
</evidence>
<proteinExistence type="predicted"/>
<sequence>MKKLSILLILVSISFNLFAQFKLSGKIQHYTGNAELKINIPVVYGFDEANSIKIPVKKDGSFSIDLPVKNQKFADLIFQQTFHLILLDAGKSLKVELSETDKSFALKNGTALAENSLLQKVNIEEYPFFLKDDYPYGKQSPAELNNNLIKPYYAARDRKITLVNQSPISPKTEKLIIGEIKSAVYNNLYELVLFGGPDQQKMINLVISAFDQADPNPTIMPAGPQYYLFAHCYLWYKQTRASIKVKSQNIKPGQLMPDYNITVAEFNALSGKYGQLYINWLTASRFLPNAVVEQLGYKIINSAVKGGNKDLINELVKSYKRKFPNSQRLAAINKQLAGIKK</sequence>
<evidence type="ECO:0000313" key="3">
    <source>
        <dbReference type="Proteomes" id="UP001597557"/>
    </source>
</evidence>
<keyword evidence="1" id="KW-0732">Signal</keyword>
<evidence type="ECO:0008006" key="4">
    <source>
        <dbReference type="Google" id="ProtNLM"/>
    </source>
</evidence>
<comment type="caution">
    <text evidence="2">The sequence shown here is derived from an EMBL/GenBank/DDBJ whole genome shotgun (WGS) entry which is preliminary data.</text>
</comment>
<feature type="signal peptide" evidence="1">
    <location>
        <begin position="1"/>
        <end position="19"/>
    </location>
</feature>
<dbReference type="EMBL" id="JBHUPD010000004">
    <property type="protein sequence ID" value="MFD2874497.1"/>
    <property type="molecule type" value="Genomic_DNA"/>
</dbReference>
<gene>
    <name evidence="2" type="ORF">ACFS5N_18585</name>
</gene>
<protein>
    <recommendedName>
        <fullName evidence="4">DUF4369 domain-containing protein</fullName>
    </recommendedName>
</protein>